<proteinExistence type="predicted"/>
<accession>A0AAV1AR60</accession>
<evidence type="ECO:0000313" key="1">
    <source>
        <dbReference type="EMBL" id="CAI8611818.1"/>
    </source>
</evidence>
<dbReference type="AlphaFoldDB" id="A0AAV1AR60"/>
<dbReference type="EMBL" id="OX451740">
    <property type="protein sequence ID" value="CAI8611818.1"/>
    <property type="molecule type" value="Genomic_DNA"/>
</dbReference>
<protein>
    <submittedName>
        <fullName evidence="1">Uncharacterized protein</fullName>
    </submittedName>
</protein>
<gene>
    <name evidence="1" type="ORF">VFH_V004480</name>
</gene>
<keyword evidence="2" id="KW-1185">Reference proteome</keyword>
<dbReference type="Proteomes" id="UP001157006">
    <property type="component" value="Chromosome 5"/>
</dbReference>
<organism evidence="1 2">
    <name type="scientific">Vicia faba</name>
    <name type="common">Broad bean</name>
    <name type="synonym">Faba vulgaris</name>
    <dbReference type="NCBI Taxonomy" id="3906"/>
    <lineage>
        <taxon>Eukaryota</taxon>
        <taxon>Viridiplantae</taxon>
        <taxon>Streptophyta</taxon>
        <taxon>Embryophyta</taxon>
        <taxon>Tracheophyta</taxon>
        <taxon>Spermatophyta</taxon>
        <taxon>Magnoliopsida</taxon>
        <taxon>eudicotyledons</taxon>
        <taxon>Gunneridae</taxon>
        <taxon>Pentapetalae</taxon>
        <taxon>rosids</taxon>
        <taxon>fabids</taxon>
        <taxon>Fabales</taxon>
        <taxon>Fabaceae</taxon>
        <taxon>Papilionoideae</taxon>
        <taxon>50 kb inversion clade</taxon>
        <taxon>NPAAA clade</taxon>
        <taxon>Hologalegina</taxon>
        <taxon>IRL clade</taxon>
        <taxon>Fabeae</taxon>
        <taxon>Vicia</taxon>
    </lineage>
</organism>
<sequence>MWKLTEGFEIMDVDNGFFIVKCEMLANREKIVPEDARQPTRRGGPLAKANFTISGSSHKTEPTFNSRLTEKDVPSISIVNFVLETIARYNIPHFEPTVSQEDGNNQCTIDEGFKEVIVLSWNIPRASNNKANRYMLNFIRKYSLMLLTIKETHIDFHKTKSFWDIAGYTGVEKLAGQVLYVDIHDMEMSWSVNLERQFISIFIPRDGYIWLNRLEFVQNTTNNNHWKWVWHIPALEKEVNACVDYVATHGVDNDAVYRSFVESPVGIIMLLLAYASEMLFSR</sequence>
<evidence type="ECO:0000313" key="2">
    <source>
        <dbReference type="Proteomes" id="UP001157006"/>
    </source>
</evidence>
<reference evidence="1 2" key="1">
    <citation type="submission" date="2023-01" db="EMBL/GenBank/DDBJ databases">
        <authorList>
            <person name="Kreplak J."/>
        </authorList>
    </citation>
    <scope>NUCLEOTIDE SEQUENCE [LARGE SCALE GENOMIC DNA]</scope>
</reference>
<name>A0AAV1AR60_VICFA</name>